<dbReference type="Pfam" id="PF04548">
    <property type="entry name" value="AIG1"/>
    <property type="match status" value="1"/>
</dbReference>
<dbReference type="GO" id="GO:0005525">
    <property type="term" value="F:GTP binding"/>
    <property type="evidence" value="ECO:0007669"/>
    <property type="project" value="UniProtKB-KW"/>
</dbReference>
<keyword evidence="2" id="KW-0342">GTP-binding</keyword>
<dbReference type="InterPro" id="IPR045058">
    <property type="entry name" value="GIMA/IAN/Toc"/>
</dbReference>
<reference evidence="5 6" key="1">
    <citation type="journal article" date="2018" name="New Phytol.">
        <title>Phylogenomics of Endogonaceae and evolution of mycorrhizas within Mucoromycota.</title>
        <authorList>
            <person name="Chang Y."/>
            <person name="Desiro A."/>
            <person name="Na H."/>
            <person name="Sandor L."/>
            <person name="Lipzen A."/>
            <person name="Clum A."/>
            <person name="Barry K."/>
            <person name="Grigoriev I.V."/>
            <person name="Martin F.M."/>
            <person name="Stajich J.E."/>
            <person name="Smith M.E."/>
            <person name="Bonito G."/>
            <person name="Spatafora J.W."/>
        </authorList>
    </citation>
    <scope>NUCLEOTIDE SEQUENCE [LARGE SCALE GENOMIC DNA]</scope>
    <source>
        <strain evidence="5 6">AD002</strain>
    </source>
</reference>
<evidence type="ECO:0000256" key="2">
    <source>
        <dbReference type="ARBA" id="ARBA00023134"/>
    </source>
</evidence>
<keyword evidence="6" id="KW-1185">Reference proteome</keyword>
<dbReference type="Gene3D" id="3.40.50.300">
    <property type="entry name" value="P-loop containing nucleotide triphosphate hydrolases"/>
    <property type="match status" value="1"/>
</dbReference>
<dbReference type="AlphaFoldDB" id="A0A433QYY3"/>
<dbReference type="SUPFAM" id="SSF52540">
    <property type="entry name" value="P-loop containing nucleoside triphosphate hydrolases"/>
    <property type="match status" value="1"/>
</dbReference>
<accession>A0A433QYY3</accession>
<feature type="region of interest" description="Disordered" evidence="3">
    <location>
        <begin position="337"/>
        <end position="373"/>
    </location>
</feature>
<name>A0A433QYY3_9FUNG</name>
<proteinExistence type="predicted"/>
<comment type="caution">
    <text evidence="5">The sequence shown here is derived from an EMBL/GenBank/DDBJ whole genome shotgun (WGS) entry which is preliminary data.</text>
</comment>
<evidence type="ECO:0000259" key="4">
    <source>
        <dbReference type="Pfam" id="PF04548"/>
    </source>
</evidence>
<dbReference type="PANTHER" id="PTHR10903">
    <property type="entry name" value="GTPASE, IMAP FAMILY MEMBER-RELATED"/>
    <property type="match status" value="1"/>
</dbReference>
<dbReference type="Proteomes" id="UP000274822">
    <property type="component" value="Unassembled WGS sequence"/>
</dbReference>
<organism evidence="5 6">
    <name type="scientific">Jimgerdemannia flammicorona</name>
    <dbReference type="NCBI Taxonomy" id="994334"/>
    <lineage>
        <taxon>Eukaryota</taxon>
        <taxon>Fungi</taxon>
        <taxon>Fungi incertae sedis</taxon>
        <taxon>Mucoromycota</taxon>
        <taxon>Mucoromycotina</taxon>
        <taxon>Endogonomycetes</taxon>
        <taxon>Endogonales</taxon>
        <taxon>Endogonaceae</taxon>
        <taxon>Jimgerdemannia</taxon>
    </lineage>
</organism>
<gene>
    <name evidence="5" type="ORF">BC938DRAFT_477120</name>
</gene>
<feature type="compositionally biased region" description="Gly residues" evidence="3">
    <location>
        <begin position="364"/>
        <end position="373"/>
    </location>
</feature>
<dbReference type="InterPro" id="IPR027417">
    <property type="entry name" value="P-loop_NTPase"/>
</dbReference>
<evidence type="ECO:0000313" key="6">
    <source>
        <dbReference type="Proteomes" id="UP000274822"/>
    </source>
</evidence>
<feature type="domain" description="AIG1-type G" evidence="4">
    <location>
        <begin position="121"/>
        <end position="231"/>
    </location>
</feature>
<keyword evidence="1" id="KW-0547">Nucleotide-binding</keyword>
<dbReference type="EMBL" id="RBNJ01000262">
    <property type="protein sequence ID" value="RUS34989.1"/>
    <property type="molecule type" value="Genomic_DNA"/>
</dbReference>
<protein>
    <recommendedName>
        <fullName evidence="4">AIG1-type G domain-containing protein</fullName>
    </recommendedName>
</protein>
<dbReference type="InterPro" id="IPR006703">
    <property type="entry name" value="G_AIG1"/>
</dbReference>
<evidence type="ECO:0000313" key="5">
    <source>
        <dbReference type="EMBL" id="RUS34989.1"/>
    </source>
</evidence>
<evidence type="ECO:0000256" key="3">
    <source>
        <dbReference type="SAM" id="MobiDB-lite"/>
    </source>
</evidence>
<evidence type="ECO:0000256" key="1">
    <source>
        <dbReference type="ARBA" id="ARBA00022741"/>
    </source>
</evidence>
<dbReference type="PANTHER" id="PTHR10903:SF184">
    <property type="entry name" value="GTP-BINDING PROTEIN A"/>
    <property type="match status" value="1"/>
</dbReference>
<sequence>MAAVPTCHRSFYKNPEAQPQVKSHPAPYTTPLSITAPRHVWRYLLQLLPERPQYPCSVRHGRHGTGKVQPTQLHRWRADLPNWPRCRGEYCGALSLVAPRRLRPELSLLTHLSIALSLIQPITTHVESVIRPWRNPPISRFCHLIDTPGMCDSSVRDKKNVQEMVKYFKSLSYGVSAFILVFNVEDVRLDAYTQNMLHLFERLLGRDFWRYVIIVFTHVDEDNRDLLDDNIDVLSDPTDGFAAELGRIFALDPATVKLPTIFLTTKNVKYSTYAHQCLQDLYDSIRVREEQARGKKFSCHWFRQILATPSDEEKTGFIVASVREAVGALRNIFSSGGGGGSGGSSQARTGYSGRGSQPREERGGSGGGWCPIQ</sequence>